<dbReference type="CDD" id="cd14702">
    <property type="entry name" value="bZIP_plant_GBF1"/>
    <property type="match status" value="1"/>
</dbReference>
<keyword evidence="4" id="KW-0238">DNA-binding</keyword>
<proteinExistence type="inferred from homology"/>
<dbReference type="GO" id="GO:0005634">
    <property type="term" value="C:nucleus"/>
    <property type="evidence" value="ECO:0007669"/>
    <property type="project" value="UniProtKB-SubCell"/>
</dbReference>
<dbReference type="PANTHER" id="PTHR46408:SF8">
    <property type="entry name" value="BASIC LEUCINE ZIPPER 9"/>
    <property type="match status" value="1"/>
</dbReference>
<dbReference type="GO" id="GO:0003677">
    <property type="term" value="F:DNA binding"/>
    <property type="evidence" value="ECO:0007669"/>
    <property type="project" value="UniProtKB-KW"/>
</dbReference>
<protein>
    <recommendedName>
        <fullName evidence="8">BZIP domain-containing protein</fullName>
    </recommendedName>
</protein>
<sequence length="360" mass="39253">MDQKPVEEASIYGGRGGGGGEMKRSQSELALDELFSKDEKVGGKIWTQRARVFADADAFLGLDVSQAHSKCFCDVCAATADLTIPFRYQETMNSVPSCGGLTDNILWPENVTSNQSCISATIESQSSICVSSPDSATKPKDIDNQTTGATSGSSREQSDDDDIETEAGQSEQSTDPLNLKRAKRMVSNRESARRSRRRKQEHLADLEKQVEQLQGENSNLFKQFTGASQQFKDANTNNRVLKSDVEALRAKVKLAEDMVTRGSLTMSTLSHLLQNHLSTPQQPFTTDNMCRLGNNISPTIAVHEDDVSYPGITVSGQNSTLGLENPNTFNGGANNDFISNTVSCVAEDWSWKSHAPTISK</sequence>
<dbReference type="InterPro" id="IPR045314">
    <property type="entry name" value="bZIP_plant_GBF1"/>
</dbReference>
<keyword evidence="3" id="KW-0805">Transcription regulation</keyword>
<dbReference type="AlphaFoldDB" id="A0A7J7GAJ5"/>
<dbReference type="SMART" id="SM00338">
    <property type="entry name" value="BRLZ"/>
    <property type="match status" value="1"/>
</dbReference>
<evidence type="ECO:0000313" key="10">
    <source>
        <dbReference type="Proteomes" id="UP000593564"/>
    </source>
</evidence>
<evidence type="ECO:0000256" key="7">
    <source>
        <dbReference type="SAM" id="MobiDB-lite"/>
    </source>
</evidence>
<dbReference type="PROSITE" id="PS00036">
    <property type="entry name" value="BZIP_BASIC"/>
    <property type="match status" value="1"/>
</dbReference>
<keyword evidence="5" id="KW-0804">Transcription</keyword>
<evidence type="ECO:0000256" key="1">
    <source>
        <dbReference type="ARBA" id="ARBA00004123"/>
    </source>
</evidence>
<dbReference type="PROSITE" id="PS50217">
    <property type="entry name" value="BZIP"/>
    <property type="match status" value="1"/>
</dbReference>
<evidence type="ECO:0000256" key="4">
    <source>
        <dbReference type="ARBA" id="ARBA00023125"/>
    </source>
</evidence>
<evidence type="ECO:0000256" key="5">
    <source>
        <dbReference type="ARBA" id="ARBA00023163"/>
    </source>
</evidence>
<keyword evidence="10" id="KW-1185">Reference proteome</keyword>
<keyword evidence="6" id="KW-0539">Nucleus</keyword>
<reference evidence="10" key="1">
    <citation type="journal article" date="2020" name="Nat. Commun.">
        <title>Genome assembly of wild tea tree DASZ reveals pedigree and selection history of tea varieties.</title>
        <authorList>
            <person name="Zhang W."/>
            <person name="Zhang Y."/>
            <person name="Qiu H."/>
            <person name="Guo Y."/>
            <person name="Wan H."/>
            <person name="Zhang X."/>
            <person name="Scossa F."/>
            <person name="Alseekh S."/>
            <person name="Zhang Q."/>
            <person name="Wang P."/>
            <person name="Xu L."/>
            <person name="Schmidt M.H."/>
            <person name="Jia X."/>
            <person name="Li D."/>
            <person name="Zhu A."/>
            <person name="Guo F."/>
            <person name="Chen W."/>
            <person name="Ni D."/>
            <person name="Usadel B."/>
            <person name="Fernie A.R."/>
            <person name="Wen W."/>
        </authorList>
    </citation>
    <scope>NUCLEOTIDE SEQUENCE [LARGE SCALE GENOMIC DNA]</scope>
    <source>
        <strain evidence="10">cv. G240</strain>
    </source>
</reference>
<dbReference type="GO" id="GO:0046983">
    <property type="term" value="F:protein dimerization activity"/>
    <property type="evidence" value="ECO:0007669"/>
    <property type="project" value="UniProtKB-ARBA"/>
</dbReference>
<feature type="region of interest" description="Disordered" evidence="7">
    <location>
        <begin position="1"/>
        <end position="25"/>
    </location>
</feature>
<evidence type="ECO:0000313" key="9">
    <source>
        <dbReference type="EMBL" id="KAF5936404.1"/>
    </source>
</evidence>
<comment type="similarity">
    <text evidence="2">Belongs to the bZIP family.</text>
</comment>
<evidence type="ECO:0000256" key="6">
    <source>
        <dbReference type="ARBA" id="ARBA00023242"/>
    </source>
</evidence>
<dbReference type="SUPFAM" id="SSF57959">
    <property type="entry name" value="Leucine zipper domain"/>
    <property type="match status" value="1"/>
</dbReference>
<feature type="region of interest" description="Disordered" evidence="7">
    <location>
        <begin position="130"/>
        <end position="203"/>
    </location>
</feature>
<dbReference type="Gene3D" id="1.20.5.170">
    <property type="match status" value="1"/>
</dbReference>
<dbReference type="InterPro" id="IPR004827">
    <property type="entry name" value="bZIP"/>
</dbReference>
<feature type="compositionally biased region" description="Polar residues" evidence="7">
    <location>
        <begin position="144"/>
        <end position="155"/>
    </location>
</feature>
<comment type="caution">
    <text evidence="9">The sequence shown here is derived from an EMBL/GenBank/DDBJ whole genome shotgun (WGS) entry which is preliminary data.</text>
</comment>
<dbReference type="Proteomes" id="UP000593564">
    <property type="component" value="Unassembled WGS sequence"/>
</dbReference>
<evidence type="ECO:0000256" key="2">
    <source>
        <dbReference type="ARBA" id="ARBA00007163"/>
    </source>
</evidence>
<organism evidence="9 10">
    <name type="scientific">Camellia sinensis</name>
    <name type="common">Tea plant</name>
    <name type="synonym">Thea sinensis</name>
    <dbReference type="NCBI Taxonomy" id="4442"/>
    <lineage>
        <taxon>Eukaryota</taxon>
        <taxon>Viridiplantae</taxon>
        <taxon>Streptophyta</taxon>
        <taxon>Embryophyta</taxon>
        <taxon>Tracheophyta</taxon>
        <taxon>Spermatophyta</taxon>
        <taxon>Magnoliopsida</taxon>
        <taxon>eudicotyledons</taxon>
        <taxon>Gunneridae</taxon>
        <taxon>Pentapetalae</taxon>
        <taxon>asterids</taxon>
        <taxon>Ericales</taxon>
        <taxon>Theaceae</taxon>
        <taxon>Camellia</taxon>
    </lineage>
</organism>
<reference evidence="9 10" key="2">
    <citation type="submission" date="2020-07" db="EMBL/GenBank/DDBJ databases">
        <title>Genome assembly of wild tea tree DASZ reveals pedigree and selection history of tea varieties.</title>
        <authorList>
            <person name="Zhang W."/>
        </authorList>
    </citation>
    <scope>NUCLEOTIDE SEQUENCE [LARGE SCALE GENOMIC DNA]</scope>
    <source>
        <strain evidence="10">cv. G240</strain>
        <tissue evidence="9">Leaf</tissue>
    </source>
</reference>
<dbReference type="GO" id="GO:0003700">
    <property type="term" value="F:DNA-binding transcription factor activity"/>
    <property type="evidence" value="ECO:0007669"/>
    <property type="project" value="InterPro"/>
</dbReference>
<comment type="subcellular location">
    <subcellularLocation>
        <location evidence="1">Nucleus</location>
    </subcellularLocation>
</comment>
<name>A0A7J7GAJ5_CAMSI</name>
<gene>
    <name evidence="9" type="ORF">HYC85_027533</name>
</gene>
<accession>A0A7J7GAJ5</accession>
<dbReference type="FunFam" id="1.20.5.170:FF:000020">
    <property type="entry name" value="BZIP transcription factor"/>
    <property type="match status" value="1"/>
</dbReference>
<dbReference type="PANTHER" id="PTHR46408">
    <property type="entry name" value="BASIC LEUCINE ZIPPER 63"/>
    <property type="match status" value="1"/>
</dbReference>
<evidence type="ECO:0000256" key="3">
    <source>
        <dbReference type="ARBA" id="ARBA00023015"/>
    </source>
</evidence>
<dbReference type="Pfam" id="PF00170">
    <property type="entry name" value="bZIP_1"/>
    <property type="match status" value="1"/>
</dbReference>
<feature type="compositionally biased region" description="Polar residues" evidence="7">
    <location>
        <begin position="167"/>
        <end position="176"/>
    </location>
</feature>
<dbReference type="InterPro" id="IPR046347">
    <property type="entry name" value="bZIP_sf"/>
</dbReference>
<feature type="domain" description="BZIP" evidence="8">
    <location>
        <begin position="178"/>
        <end position="241"/>
    </location>
</feature>
<dbReference type="EMBL" id="JACBKZ010000013">
    <property type="protein sequence ID" value="KAF5936404.1"/>
    <property type="molecule type" value="Genomic_DNA"/>
</dbReference>
<evidence type="ECO:0000259" key="8">
    <source>
        <dbReference type="PROSITE" id="PS50217"/>
    </source>
</evidence>